<feature type="transmembrane region" description="Helical" evidence="8">
    <location>
        <begin position="39"/>
        <end position="67"/>
    </location>
</feature>
<reference evidence="10 12" key="2">
    <citation type="submission" date="2019-08" db="EMBL/GenBank/DDBJ databases">
        <title>Bacillus genomes from the desert of Cuatro Cienegas, Coahuila.</title>
        <authorList>
            <person name="Olmedo-Alvarez G."/>
        </authorList>
    </citation>
    <scope>NUCLEOTIDE SEQUENCE [LARGE SCALE GENOMIC DNA]</scope>
    <source>
        <strain evidence="10 12">CH88_3T</strain>
    </source>
</reference>
<dbReference type="Pfam" id="PF04093">
    <property type="entry name" value="MreD"/>
    <property type="match status" value="1"/>
</dbReference>
<evidence type="ECO:0000313" key="9">
    <source>
        <dbReference type="EMBL" id="ART77459.1"/>
    </source>
</evidence>
<evidence type="ECO:0000256" key="8">
    <source>
        <dbReference type="SAM" id="Phobius"/>
    </source>
</evidence>
<dbReference type="KEGG" id="bhk:B4U37_15995"/>
<keyword evidence="4 8" id="KW-0812">Transmembrane</keyword>
<dbReference type="InterPro" id="IPR007227">
    <property type="entry name" value="Cell_shape_determining_MreD"/>
</dbReference>
<comment type="subcellular location">
    <subcellularLocation>
        <location evidence="1">Cell membrane</location>
        <topology evidence="1">Multi-pass membrane protein</topology>
    </subcellularLocation>
</comment>
<dbReference type="Proteomes" id="UP000195573">
    <property type="component" value="Chromosome"/>
</dbReference>
<name>A0A1Y0CQC3_9BACI</name>
<gene>
    <name evidence="10" type="primary">mreD</name>
    <name evidence="9" type="ORF">B4U37_15995</name>
    <name evidence="10" type="ORF">FZC74_10150</name>
</gene>
<keyword evidence="5" id="KW-0133">Cell shape</keyword>
<evidence type="ECO:0000256" key="4">
    <source>
        <dbReference type="ARBA" id="ARBA00022692"/>
    </source>
</evidence>
<evidence type="ECO:0000256" key="7">
    <source>
        <dbReference type="ARBA" id="ARBA00023136"/>
    </source>
</evidence>
<evidence type="ECO:0000313" key="12">
    <source>
        <dbReference type="Proteomes" id="UP000323393"/>
    </source>
</evidence>
<keyword evidence="11" id="KW-1185">Reference proteome</keyword>
<dbReference type="RefSeq" id="WP_088018997.1">
    <property type="nucleotide sequence ID" value="NZ_CP020880.1"/>
</dbReference>
<dbReference type="GeneID" id="96739917"/>
<reference evidence="9 11" key="1">
    <citation type="submission" date="2017-04" db="EMBL/GenBank/DDBJ databases">
        <title>Complete Genome Sequence of the Bacillus horikoshii 20a strain from Cuatro Cienegas, Coahuila, Mexico.</title>
        <authorList>
            <person name="Zarza E."/>
            <person name="Alcaraz L.D."/>
            <person name="Aguilar-Salinas B."/>
            <person name="Islas A."/>
            <person name="Olmedo-Alvarez G."/>
        </authorList>
    </citation>
    <scope>NUCLEOTIDE SEQUENCE [LARGE SCALE GENOMIC DNA]</scope>
    <source>
        <strain evidence="9 11">20a</strain>
    </source>
</reference>
<evidence type="ECO:0000313" key="11">
    <source>
        <dbReference type="Proteomes" id="UP000195573"/>
    </source>
</evidence>
<protein>
    <submittedName>
        <fullName evidence="10">Rod shape-determining protein MreD</fullName>
    </submittedName>
</protein>
<proteinExistence type="inferred from homology"/>
<dbReference type="EMBL" id="VTEU01000003">
    <property type="protein sequence ID" value="TYS59096.1"/>
    <property type="molecule type" value="Genomic_DNA"/>
</dbReference>
<feature type="transmembrane region" description="Helical" evidence="8">
    <location>
        <begin position="74"/>
        <end position="96"/>
    </location>
</feature>
<evidence type="ECO:0000313" key="10">
    <source>
        <dbReference type="EMBL" id="TYS59096.1"/>
    </source>
</evidence>
<comment type="similarity">
    <text evidence="2">Belongs to the MreD family.</text>
</comment>
<keyword evidence="3" id="KW-1003">Cell membrane</keyword>
<sequence>MRKYVLPALLLFLFILESMSVDFFGLHSFNEDWIIVPRYMLIVIALCAIYTSPYVGLICAMLFGFLYDVVYTEILGVYLFAFGISVYIVSSILRFVNTNYLISFLMVLVSISITEHLVFGIHSLIGTTELTHSEFLSIRMVPTLVFNAVIALLLLFPIKLFMERLAIEQKDELT</sequence>
<keyword evidence="7 8" id="KW-0472">Membrane</keyword>
<organism evidence="10 12">
    <name type="scientific">Sutcliffiella horikoshii</name>
    <dbReference type="NCBI Taxonomy" id="79883"/>
    <lineage>
        <taxon>Bacteria</taxon>
        <taxon>Bacillati</taxon>
        <taxon>Bacillota</taxon>
        <taxon>Bacilli</taxon>
        <taxon>Bacillales</taxon>
        <taxon>Bacillaceae</taxon>
        <taxon>Sutcliffiella</taxon>
    </lineage>
</organism>
<dbReference type="NCBIfam" id="TIGR03426">
    <property type="entry name" value="shape_MreD"/>
    <property type="match status" value="1"/>
</dbReference>
<evidence type="ECO:0000256" key="1">
    <source>
        <dbReference type="ARBA" id="ARBA00004651"/>
    </source>
</evidence>
<keyword evidence="6 8" id="KW-1133">Transmembrane helix</keyword>
<evidence type="ECO:0000256" key="3">
    <source>
        <dbReference type="ARBA" id="ARBA00022475"/>
    </source>
</evidence>
<dbReference type="Proteomes" id="UP000323393">
    <property type="component" value="Unassembled WGS sequence"/>
</dbReference>
<evidence type="ECO:0000256" key="6">
    <source>
        <dbReference type="ARBA" id="ARBA00022989"/>
    </source>
</evidence>
<dbReference type="GO" id="GO:0008360">
    <property type="term" value="P:regulation of cell shape"/>
    <property type="evidence" value="ECO:0007669"/>
    <property type="project" value="UniProtKB-KW"/>
</dbReference>
<feature type="transmembrane region" description="Helical" evidence="8">
    <location>
        <begin position="137"/>
        <end position="158"/>
    </location>
</feature>
<accession>A0A1Y0CQC3</accession>
<dbReference type="GO" id="GO:0005886">
    <property type="term" value="C:plasma membrane"/>
    <property type="evidence" value="ECO:0007669"/>
    <property type="project" value="UniProtKB-SubCell"/>
</dbReference>
<evidence type="ECO:0000256" key="2">
    <source>
        <dbReference type="ARBA" id="ARBA00007776"/>
    </source>
</evidence>
<dbReference type="EMBL" id="CP020880">
    <property type="protein sequence ID" value="ART77459.1"/>
    <property type="molecule type" value="Genomic_DNA"/>
</dbReference>
<feature type="transmembrane region" description="Helical" evidence="8">
    <location>
        <begin position="102"/>
        <end position="125"/>
    </location>
</feature>
<dbReference type="AlphaFoldDB" id="A0A1Y0CQC3"/>
<evidence type="ECO:0000256" key="5">
    <source>
        <dbReference type="ARBA" id="ARBA00022960"/>
    </source>
</evidence>